<sequence>MIDIIATVDSQEQAKMLLTADVDTLYLGEDFFGLRLPHSFKRSELAEIVQLAHAAGKKVTVAVNAIMHNDRIAKVANYLDFLADLQVDQITVGDPGVIYLLQQKKLNLPFIYDAEVLVTSARQVNFWAKHGASGAVIAREVPHDELTEMVTELQIPGEIQVYGATCIHQSGRPLLHNYFNFVKEHQDRADRARGLFVSAPHKPETHYSIYEDFNGTHVFANNDLNLITKLAELNDLGLTHWKLDGLFADHDQFVNIAQIFVAAKKAILAQKWTPDLAEQLDGQVGANQPANRGLDTGFYEIDPSEVQ</sequence>
<dbReference type="GeneID" id="42981843"/>
<dbReference type="OrthoDB" id="9807498at2"/>
<gene>
    <name evidence="1" type="ORF">AYR53_06210</name>
</gene>
<dbReference type="EMBL" id="CP014873">
    <property type="protein sequence ID" value="ANK62396.1"/>
    <property type="molecule type" value="Genomic_DNA"/>
</dbReference>
<dbReference type="Pfam" id="PF01136">
    <property type="entry name" value="Peptidase_U32"/>
    <property type="match status" value="1"/>
</dbReference>
<proteinExistence type="predicted"/>
<dbReference type="Proteomes" id="UP000078582">
    <property type="component" value="Chromosome"/>
</dbReference>
<accession>A0A192H358</accession>
<protein>
    <submittedName>
        <fullName evidence="1">Peptidase U32</fullName>
    </submittedName>
</protein>
<dbReference type="PANTHER" id="PTHR30217">
    <property type="entry name" value="PEPTIDASE U32 FAMILY"/>
    <property type="match status" value="1"/>
</dbReference>
<keyword evidence="2" id="KW-1185">Reference proteome</keyword>
<reference evidence="1 2" key="1">
    <citation type="submission" date="2016-03" db="EMBL/GenBank/DDBJ databases">
        <title>Pediococcus and Lactobacillus from brewery environment - whole genome sequencing and assembly.</title>
        <authorList>
            <person name="Behr J."/>
            <person name="Geissler A.J."/>
            <person name="Vogel R.F."/>
        </authorList>
    </citation>
    <scope>NUCLEOTIDE SEQUENCE [LARGE SCALE GENOMIC DNA]</scope>
    <source>
        <strain evidence="1 2">TMW 1.1989</strain>
    </source>
</reference>
<dbReference type="InterPro" id="IPR001539">
    <property type="entry name" value="Peptidase_U32"/>
</dbReference>
<evidence type="ECO:0000313" key="1">
    <source>
        <dbReference type="EMBL" id="ANK62396.1"/>
    </source>
</evidence>
<dbReference type="PANTHER" id="PTHR30217:SF12">
    <property type="entry name" value="U32 FAMILY PEPTIDASE"/>
    <property type="match status" value="1"/>
</dbReference>
<dbReference type="STRING" id="375175.AYR53_06210"/>
<dbReference type="InterPro" id="IPR051454">
    <property type="entry name" value="RNA/ubiquinone_mod_enzymes"/>
</dbReference>
<name>A0A192H358_9LACO</name>
<organism evidence="1 2">
    <name type="scientific">Loigolactobacillus backii</name>
    <dbReference type="NCBI Taxonomy" id="375175"/>
    <lineage>
        <taxon>Bacteria</taxon>
        <taxon>Bacillati</taxon>
        <taxon>Bacillota</taxon>
        <taxon>Bacilli</taxon>
        <taxon>Lactobacillales</taxon>
        <taxon>Lactobacillaceae</taxon>
        <taxon>Loigolactobacillus</taxon>
    </lineage>
</organism>
<evidence type="ECO:0000313" key="2">
    <source>
        <dbReference type="Proteomes" id="UP000078582"/>
    </source>
</evidence>
<dbReference type="RefSeq" id="WP_068281114.1">
    <property type="nucleotide sequence ID" value="NZ_CP014873.1"/>
</dbReference>
<dbReference type="AlphaFoldDB" id="A0A192H358"/>